<dbReference type="Gene3D" id="2.120.10.30">
    <property type="entry name" value="TolB, C-terminal domain"/>
    <property type="match status" value="1"/>
</dbReference>
<dbReference type="PANTHER" id="PTHR10426:SF88">
    <property type="entry name" value="ADIPOCYTE PLASMA MEMBRANE-ASSOCIATED PROTEIN HEMOMUCIN-RELATED"/>
    <property type="match status" value="1"/>
</dbReference>
<dbReference type="AlphaFoldDB" id="A0A0N4VKL8"/>
<dbReference type="GO" id="GO:0016787">
    <property type="term" value="F:hydrolase activity"/>
    <property type="evidence" value="ECO:0007669"/>
    <property type="project" value="TreeGrafter"/>
</dbReference>
<evidence type="ECO:0000256" key="1">
    <source>
        <dbReference type="ARBA" id="ARBA00009191"/>
    </source>
</evidence>
<dbReference type="EMBL" id="UXUI01011125">
    <property type="protein sequence ID" value="VDD95965.1"/>
    <property type="molecule type" value="Genomic_DNA"/>
</dbReference>
<dbReference type="OrthoDB" id="5307922at2759"/>
<dbReference type="PANTHER" id="PTHR10426">
    <property type="entry name" value="STRICTOSIDINE SYNTHASE-RELATED"/>
    <property type="match status" value="1"/>
</dbReference>
<reference evidence="7" key="1">
    <citation type="submission" date="2017-02" db="UniProtKB">
        <authorList>
            <consortium name="WormBaseParasite"/>
        </authorList>
    </citation>
    <scope>IDENTIFICATION</scope>
</reference>
<proteinExistence type="inferred from homology"/>
<evidence type="ECO:0000256" key="3">
    <source>
        <dbReference type="ARBA" id="ARBA00023180"/>
    </source>
</evidence>
<dbReference type="Pfam" id="PF20067">
    <property type="entry name" value="SSL_N"/>
    <property type="match status" value="1"/>
</dbReference>
<dbReference type="SUPFAM" id="SSF63829">
    <property type="entry name" value="Calcium-dependent phosphotriesterase"/>
    <property type="match status" value="1"/>
</dbReference>
<reference evidence="5 6" key="2">
    <citation type="submission" date="2018-10" db="EMBL/GenBank/DDBJ databases">
        <authorList>
            <consortium name="Pathogen Informatics"/>
        </authorList>
    </citation>
    <scope>NUCLEOTIDE SEQUENCE [LARGE SCALE GENOMIC DNA]</scope>
</reference>
<organism evidence="7">
    <name type="scientific">Enterobius vermicularis</name>
    <name type="common">Human pinworm</name>
    <dbReference type="NCBI Taxonomy" id="51028"/>
    <lineage>
        <taxon>Eukaryota</taxon>
        <taxon>Metazoa</taxon>
        <taxon>Ecdysozoa</taxon>
        <taxon>Nematoda</taxon>
        <taxon>Chromadorea</taxon>
        <taxon>Rhabditida</taxon>
        <taxon>Spirurina</taxon>
        <taxon>Oxyuridomorpha</taxon>
        <taxon>Oxyuroidea</taxon>
        <taxon>Oxyuridae</taxon>
        <taxon>Enterobius</taxon>
    </lineage>
</organism>
<dbReference type="Pfam" id="PF03088">
    <property type="entry name" value="Str_synth"/>
    <property type="match status" value="1"/>
</dbReference>
<keyword evidence="3" id="KW-0325">Glycoprotein</keyword>
<dbReference type="STRING" id="51028.A0A0N4VKL8"/>
<evidence type="ECO:0000313" key="7">
    <source>
        <dbReference type="WBParaSite" id="EVEC_0001140601-mRNA-1"/>
    </source>
</evidence>
<keyword evidence="6" id="KW-1185">Reference proteome</keyword>
<accession>A0A0N4VKL8</accession>
<dbReference type="InterPro" id="IPR011042">
    <property type="entry name" value="6-blade_b-propeller_TolB-like"/>
</dbReference>
<dbReference type="Proteomes" id="UP000274131">
    <property type="component" value="Unassembled WGS sequence"/>
</dbReference>
<comment type="similarity">
    <text evidence="1">Belongs to the strictosidine synthase family.</text>
</comment>
<evidence type="ECO:0000313" key="5">
    <source>
        <dbReference type="EMBL" id="VDD95965.1"/>
    </source>
</evidence>
<dbReference type="WBParaSite" id="EVEC_0001140601-mRNA-1">
    <property type="protein sequence ID" value="EVEC_0001140601-mRNA-1"/>
    <property type="gene ID" value="EVEC_0001140601"/>
</dbReference>
<evidence type="ECO:0000259" key="4">
    <source>
        <dbReference type="Pfam" id="PF03088"/>
    </source>
</evidence>
<feature type="domain" description="Strictosidine synthase conserved region" evidence="4">
    <location>
        <begin position="143"/>
        <end position="230"/>
    </location>
</feature>
<sequence length="362" mass="41092">MYKKEEPRTIPFKLPNRPFWKGPLTVNDILTKAEKLVKGKVRGPECLLVEKGRIYTGTEDGTLVEIRNGQIYRDIRLTNRPCGSYELEPTCGRPLGIRRLNENEIVVADAYLGIYAVNFKKRKVRKLLDGGSVVDGKPLKFLNDVEVVNEDLILFTDSSSRWTRRHFMKAIVENNPTGRVLSLVPSTGRVEVLMDNLYFANGIQLFEDKQSFVVAETTMARILRYWISGPKKGSWVIFADNLPGLPDNIRLSTNGTFWIGMGTIRRKTQFSLFDFLGDRVIARELMLKLVPDRYWQSISYLARSRHALIVQMDKSGEIISTAHDMFGVAVSGVSHVSDDSDYLYIGSLYANYIARVPKESVS</sequence>
<gene>
    <name evidence="5" type="ORF">EVEC_LOCUS10716</name>
</gene>
<keyword evidence="2" id="KW-0597">Phosphoprotein</keyword>
<protein>
    <submittedName>
        <fullName evidence="7">Str_synth domain-containing protein</fullName>
    </submittedName>
</protein>
<evidence type="ECO:0000313" key="6">
    <source>
        <dbReference type="Proteomes" id="UP000274131"/>
    </source>
</evidence>
<dbReference type="InterPro" id="IPR018119">
    <property type="entry name" value="Strictosidine_synth_cons-reg"/>
</dbReference>
<name>A0A0N4VKL8_ENTVE</name>
<evidence type="ECO:0000256" key="2">
    <source>
        <dbReference type="ARBA" id="ARBA00022553"/>
    </source>
</evidence>
<dbReference type="GO" id="GO:0012505">
    <property type="term" value="C:endomembrane system"/>
    <property type="evidence" value="ECO:0007669"/>
    <property type="project" value="TreeGrafter"/>
</dbReference>